<reference evidence="4" key="2">
    <citation type="submission" date="2017-10" db="EMBL/GenBank/DDBJ databases">
        <title>Staphylococcus edaphicus sp. nov., isolated in Antarctica, harbouring mecC gene and genomic islands essential in adaptation to extreme environment.</title>
        <authorList>
            <person name="Pantucek R."/>
            <person name="Sedlacek I."/>
            <person name="Indrakova A."/>
            <person name="Vrbovska V."/>
            <person name="Maslanova I."/>
            <person name="Kovarovic V."/>
            <person name="Svec P."/>
            <person name="Kralova S."/>
            <person name="Kristofova L."/>
            <person name="Keklakova J."/>
            <person name="Petras P."/>
            <person name="Doskar J."/>
        </authorList>
    </citation>
    <scope>NUCLEOTIDE SEQUENCE [LARGE SCALE GENOMIC DNA]</scope>
    <source>
        <strain evidence="4">CCM 5085</strain>
    </source>
</reference>
<keyword evidence="5" id="KW-1185">Reference proteome</keyword>
<keyword evidence="1" id="KW-0812">Transmembrane</keyword>
<feature type="transmembrane region" description="Helical" evidence="1">
    <location>
        <begin position="6"/>
        <end position="22"/>
    </location>
</feature>
<reference evidence="3" key="4">
    <citation type="submission" date="2022-03" db="EMBL/GenBank/DDBJ databases">
        <title>Complete Genome Sequence of Staphylococcus edaphicus strain CCM 8731.</title>
        <authorList>
            <person name="Rimmer C.O."/>
            <person name="Thomas J.C."/>
        </authorList>
    </citation>
    <scope>NUCLEOTIDE SEQUENCE</scope>
    <source>
        <strain evidence="3">CCM 8731</strain>
    </source>
</reference>
<feature type="transmembrane region" description="Helical" evidence="1">
    <location>
        <begin position="34"/>
        <end position="54"/>
    </location>
</feature>
<dbReference type="EMBL" id="CP093217">
    <property type="protein sequence ID" value="UQW81434.1"/>
    <property type="molecule type" value="Genomic_DNA"/>
</dbReference>
<protein>
    <submittedName>
        <fullName evidence="2">Uncharacterized protein</fullName>
    </submittedName>
</protein>
<dbReference type="AlphaFoldDB" id="A0A2C6WLB5"/>
<evidence type="ECO:0000313" key="4">
    <source>
        <dbReference type="Proteomes" id="UP000223828"/>
    </source>
</evidence>
<evidence type="ECO:0000313" key="2">
    <source>
        <dbReference type="EMBL" id="PHK48556.1"/>
    </source>
</evidence>
<reference evidence="2" key="3">
    <citation type="submission" date="2017-10" db="EMBL/GenBank/DDBJ databases">
        <authorList>
            <person name="Vrbovska V."/>
            <person name="Kovarovic V."/>
            <person name="Indrakova A."/>
        </authorList>
    </citation>
    <scope>NUCLEOTIDE SEQUENCE</scope>
    <source>
        <strain evidence="2">CCM 8730</strain>
    </source>
</reference>
<evidence type="ECO:0000256" key="1">
    <source>
        <dbReference type="SAM" id="Phobius"/>
    </source>
</evidence>
<evidence type="ECO:0000313" key="3">
    <source>
        <dbReference type="EMBL" id="UQW81434.1"/>
    </source>
</evidence>
<dbReference type="EMBL" id="MRZN01000031">
    <property type="protein sequence ID" value="PHK48556.1"/>
    <property type="molecule type" value="Genomic_DNA"/>
</dbReference>
<keyword evidence="1" id="KW-0472">Membrane</keyword>
<evidence type="ECO:0000313" key="5">
    <source>
        <dbReference type="Proteomes" id="UP001056588"/>
    </source>
</evidence>
<name>A0A2C6WLB5_9STAP</name>
<dbReference type="RefSeq" id="WP_099091339.1">
    <property type="nucleotide sequence ID" value="NZ_CP093217.1"/>
</dbReference>
<reference evidence="2" key="1">
    <citation type="journal article" date="2017" name="Appl. Environ. Microbiol.">
        <title>Staphylococcus edaphicus sp. nov., isolated in Antarctica, harbours mecC gene and genomic islands with suspected role in adaptation to extreme environment.</title>
        <authorList>
            <person name="Pantucek R."/>
            <person name="Sedlacek I."/>
            <person name="Indrakova A."/>
            <person name="Vrbovska V."/>
            <person name="Maslanova I."/>
            <person name="Kovarovic V."/>
            <person name="Svec P."/>
            <person name="Kralova S."/>
            <person name="Kristofova L."/>
            <person name="Keklakova J."/>
            <person name="Petras P."/>
            <person name="Doskar J."/>
        </authorList>
    </citation>
    <scope>NUCLEOTIDE SEQUENCE</scope>
    <source>
        <strain evidence="2">CCM 8730</strain>
    </source>
</reference>
<dbReference type="Proteomes" id="UP001056588">
    <property type="component" value="Chromosome"/>
</dbReference>
<keyword evidence="1" id="KW-1133">Transmembrane helix</keyword>
<sequence length="59" mass="6416">MWIGSLVLIIIGIVLLIINKRTSKKEGVGKKQSYISIGVVCIIVGAFYLIGQIIKTLIS</sequence>
<accession>A0A2C6WLB5</accession>
<gene>
    <name evidence="2" type="ORF">BTJ66_12865</name>
    <name evidence="3" type="ORF">MNY58_12890</name>
</gene>
<organism evidence="2 4">
    <name type="scientific">Staphylococcus edaphicus</name>
    <dbReference type="NCBI Taxonomy" id="1955013"/>
    <lineage>
        <taxon>Bacteria</taxon>
        <taxon>Bacillati</taxon>
        <taxon>Bacillota</taxon>
        <taxon>Bacilli</taxon>
        <taxon>Bacillales</taxon>
        <taxon>Staphylococcaceae</taxon>
        <taxon>Staphylococcus</taxon>
    </lineage>
</organism>
<dbReference type="OrthoDB" id="9911482at2"/>
<proteinExistence type="predicted"/>
<dbReference type="Proteomes" id="UP000223828">
    <property type="component" value="Unassembled WGS sequence"/>
</dbReference>